<gene>
    <name evidence="8" type="ORF">M8523_16070</name>
</gene>
<feature type="transmembrane region" description="Helical" evidence="6">
    <location>
        <begin position="206"/>
        <end position="223"/>
    </location>
</feature>
<dbReference type="SUPFAM" id="SSF103473">
    <property type="entry name" value="MFS general substrate transporter"/>
    <property type="match status" value="1"/>
</dbReference>
<evidence type="ECO:0000256" key="5">
    <source>
        <dbReference type="ARBA" id="ARBA00023136"/>
    </source>
</evidence>
<dbReference type="Proteomes" id="UP001165667">
    <property type="component" value="Unassembled WGS sequence"/>
</dbReference>
<dbReference type="PROSITE" id="PS50850">
    <property type="entry name" value="MFS"/>
    <property type="match status" value="1"/>
</dbReference>
<dbReference type="Gene3D" id="1.20.1720.10">
    <property type="entry name" value="Multidrug resistance protein D"/>
    <property type="match status" value="1"/>
</dbReference>
<name>A0AA41YYQ2_9HYPH</name>
<evidence type="ECO:0000256" key="4">
    <source>
        <dbReference type="ARBA" id="ARBA00022989"/>
    </source>
</evidence>
<dbReference type="GO" id="GO:0016020">
    <property type="term" value="C:membrane"/>
    <property type="evidence" value="ECO:0007669"/>
    <property type="project" value="UniProtKB-SubCell"/>
</dbReference>
<dbReference type="RefSeq" id="WP_282585910.1">
    <property type="nucleotide sequence ID" value="NZ_JAMOIM010000010.1"/>
</dbReference>
<dbReference type="PANTHER" id="PTHR42718:SF9">
    <property type="entry name" value="MAJOR FACILITATOR SUPERFAMILY MULTIDRUG TRANSPORTER MFSC"/>
    <property type="match status" value="1"/>
</dbReference>
<feature type="transmembrane region" description="Helical" evidence="6">
    <location>
        <begin position="55"/>
        <end position="75"/>
    </location>
</feature>
<dbReference type="CDD" id="cd17321">
    <property type="entry name" value="MFS_MMR_MDR_like"/>
    <property type="match status" value="1"/>
</dbReference>
<feature type="transmembrane region" description="Helical" evidence="6">
    <location>
        <begin position="302"/>
        <end position="323"/>
    </location>
</feature>
<keyword evidence="5 6" id="KW-0472">Membrane</keyword>
<feature type="transmembrane region" description="Helical" evidence="6">
    <location>
        <begin position="145"/>
        <end position="167"/>
    </location>
</feature>
<keyword evidence="9" id="KW-1185">Reference proteome</keyword>
<proteinExistence type="predicted"/>
<protein>
    <submittedName>
        <fullName evidence="8">MFS transporter</fullName>
    </submittedName>
</protein>
<evidence type="ECO:0000256" key="2">
    <source>
        <dbReference type="ARBA" id="ARBA00022448"/>
    </source>
</evidence>
<sequence length="452" mass="46173">MSAPSESPDPDGLPTPRRIIAVFALLAAIVLAVLDGSIVNVALPTMAGALDVSPAASIWIVSGYQLALVVSLLPFAALGESIGYRRVFIAGVSLFTLASALCAVAPNLPVLVAARVLQGFGGAATMALLAALLRYTYPHRLLGRAIGWNAMAVALSSATGPTLGAAILHVAPWPWLFAVNIPIGCLVLAAARALPETPGSGRHVDGLSALLNALFFAPLILAVDRLTEAPIWAAGLLLVAAVSLVALVRREAPRAAPLIPLDLLRNGAIRLSVIASVCAFAAQMLAFVGLPFYLQHGLGRDAFTTGLLMTPWPVTVAVAAPFAGRLSERVSTATLCAIGAGCLAAGLGLAAVWPLDGGIAPLIAFNMLSGLGFGFFQTPNNRNMLLSAPKERSGAAGGMQATARLFGQTNGAVITALLFGFVGDAAPRLALAVGAVFALAAGIVSALRRARV</sequence>
<feature type="transmembrane region" description="Helical" evidence="6">
    <location>
        <begin position="87"/>
        <end position="106"/>
    </location>
</feature>
<keyword evidence="2" id="KW-0813">Transport</keyword>
<dbReference type="EMBL" id="JAMOIM010000010">
    <property type="protein sequence ID" value="MCW6509538.1"/>
    <property type="molecule type" value="Genomic_DNA"/>
</dbReference>
<keyword evidence="3 6" id="KW-0812">Transmembrane</keyword>
<comment type="caution">
    <text evidence="8">The sequence shown here is derived from an EMBL/GenBank/DDBJ whole genome shotgun (WGS) entry which is preliminary data.</text>
</comment>
<dbReference type="PRINTS" id="PR01036">
    <property type="entry name" value="TCRTETB"/>
</dbReference>
<dbReference type="Gene3D" id="1.20.1250.20">
    <property type="entry name" value="MFS general substrate transporter like domains"/>
    <property type="match status" value="1"/>
</dbReference>
<comment type="subcellular location">
    <subcellularLocation>
        <location evidence="1">Membrane</location>
        <topology evidence="1">Multi-pass membrane protein</topology>
    </subcellularLocation>
</comment>
<evidence type="ECO:0000256" key="1">
    <source>
        <dbReference type="ARBA" id="ARBA00004141"/>
    </source>
</evidence>
<evidence type="ECO:0000313" key="8">
    <source>
        <dbReference type="EMBL" id="MCW6509538.1"/>
    </source>
</evidence>
<reference evidence="8" key="1">
    <citation type="submission" date="2022-05" db="EMBL/GenBank/DDBJ databases">
        <authorList>
            <person name="Pankratov T."/>
        </authorList>
    </citation>
    <scope>NUCLEOTIDE SEQUENCE</scope>
    <source>
        <strain evidence="8">BP6-180914</strain>
    </source>
</reference>
<evidence type="ECO:0000259" key="7">
    <source>
        <dbReference type="PROSITE" id="PS50850"/>
    </source>
</evidence>
<organism evidence="8 9">
    <name type="scientific">Lichenifustis flavocetrariae</name>
    <dbReference type="NCBI Taxonomy" id="2949735"/>
    <lineage>
        <taxon>Bacteria</taxon>
        <taxon>Pseudomonadati</taxon>
        <taxon>Pseudomonadota</taxon>
        <taxon>Alphaproteobacteria</taxon>
        <taxon>Hyphomicrobiales</taxon>
        <taxon>Lichenihabitantaceae</taxon>
        <taxon>Lichenifustis</taxon>
    </lineage>
</organism>
<dbReference type="PANTHER" id="PTHR42718">
    <property type="entry name" value="MAJOR FACILITATOR SUPERFAMILY MULTIDRUG TRANSPORTER MFSC"/>
    <property type="match status" value="1"/>
</dbReference>
<feature type="transmembrane region" description="Helical" evidence="6">
    <location>
        <begin position="269"/>
        <end position="290"/>
    </location>
</feature>
<dbReference type="Pfam" id="PF07690">
    <property type="entry name" value="MFS_1"/>
    <property type="match status" value="1"/>
</dbReference>
<dbReference type="InterPro" id="IPR020846">
    <property type="entry name" value="MFS_dom"/>
</dbReference>
<keyword evidence="4 6" id="KW-1133">Transmembrane helix</keyword>
<feature type="transmembrane region" description="Helical" evidence="6">
    <location>
        <begin position="173"/>
        <end position="194"/>
    </location>
</feature>
<feature type="transmembrane region" description="Helical" evidence="6">
    <location>
        <begin position="405"/>
        <end position="423"/>
    </location>
</feature>
<evidence type="ECO:0000256" key="6">
    <source>
        <dbReference type="SAM" id="Phobius"/>
    </source>
</evidence>
<dbReference type="InterPro" id="IPR036259">
    <property type="entry name" value="MFS_trans_sf"/>
</dbReference>
<dbReference type="InterPro" id="IPR011701">
    <property type="entry name" value="MFS"/>
</dbReference>
<feature type="transmembrane region" description="Helical" evidence="6">
    <location>
        <begin position="335"/>
        <end position="353"/>
    </location>
</feature>
<feature type="transmembrane region" description="Helical" evidence="6">
    <location>
        <begin position="229"/>
        <end position="248"/>
    </location>
</feature>
<evidence type="ECO:0000256" key="3">
    <source>
        <dbReference type="ARBA" id="ARBA00022692"/>
    </source>
</evidence>
<feature type="transmembrane region" description="Helical" evidence="6">
    <location>
        <begin position="359"/>
        <end position="376"/>
    </location>
</feature>
<evidence type="ECO:0000313" key="9">
    <source>
        <dbReference type="Proteomes" id="UP001165667"/>
    </source>
</evidence>
<feature type="transmembrane region" description="Helical" evidence="6">
    <location>
        <begin position="429"/>
        <end position="447"/>
    </location>
</feature>
<feature type="transmembrane region" description="Helical" evidence="6">
    <location>
        <begin position="20"/>
        <end position="43"/>
    </location>
</feature>
<feature type="transmembrane region" description="Helical" evidence="6">
    <location>
        <begin position="112"/>
        <end position="133"/>
    </location>
</feature>
<dbReference type="AlphaFoldDB" id="A0AA41YYQ2"/>
<accession>A0AA41YYQ2</accession>
<dbReference type="GO" id="GO:0022857">
    <property type="term" value="F:transmembrane transporter activity"/>
    <property type="evidence" value="ECO:0007669"/>
    <property type="project" value="InterPro"/>
</dbReference>
<feature type="domain" description="Major facilitator superfamily (MFS) profile" evidence="7">
    <location>
        <begin position="21"/>
        <end position="452"/>
    </location>
</feature>